<reference evidence="1 2" key="1">
    <citation type="journal article" date="2011" name="PLoS Pathog.">
        <title>Dynamic evolution of pathogenicity revealed by sequencing and comparative genomics of 19 Pseudomonas syringae isolates.</title>
        <authorList>
            <person name="Baltrus D.A."/>
            <person name="Nishimura M.T."/>
            <person name="Romanchuk A."/>
            <person name="Chang J.H."/>
            <person name="Mukhtar M.S."/>
            <person name="Cherkis K."/>
            <person name="Roach J."/>
            <person name="Grant S.R."/>
            <person name="Jones C.D."/>
            <person name="Dangl J.L."/>
        </authorList>
    </citation>
    <scope>NUCLEOTIDE SEQUENCE [LARGE SCALE GENOMIC DNA]</scope>
    <source>
        <strain evidence="2">race 4</strain>
    </source>
</reference>
<feature type="non-terminal residue" evidence="1">
    <location>
        <position position="33"/>
    </location>
</feature>
<protein>
    <submittedName>
        <fullName evidence="1">PupR protein</fullName>
    </submittedName>
</protein>
<gene>
    <name evidence="1" type="ORF">Pgy4_41869</name>
</gene>
<dbReference type="EMBL" id="ADWY01004247">
    <property type="protein sequence ID" value="EGH19541.1"/>
    <property type="molecule type" value="Genomic_DNA"/>
</dbReference>
<organism evidence="1 2">
    <name type="scientific">Pseudomonas savastanoi pv. glycinea str. race 4</name>
    <dbReference type="NCBI Taxonomy" id="875330"/>
    <lineage>
        <taxon>Bacteria</taxon>
        <taxon>Pseudomonadati</taxon>
        <taxon>Pseudomonadota</taxon>
        <taxon>Gammaproteobacteria</taxon>
        <taxon>Pseudomonadales</taxon>
        <taxon>Pseudomonadaceae</taxon>
        <taxon>Pseudomonas</taxon>
    </lineage>
</organism>
<dbReference type="AlphaFoldDB" id="F3CJU9"/>
<evidence type="ECO:0000313" key="1">
    <source>
        <dbReference type="EMBL" id="EGH19541.1"/>
    </source>
</evidence>
<evidence type="ECO:0000313" key="2">
    <source>
        <dbReference type="Proteomes" id="UP000005466"/>
    </source>
</evidence>
<dbReference type="Proteomes" id="UP000005466">
    <property type="component" value="Unassembled WGS sequence"/>
</dbReference>
<proteinExistence type="predicted"/>
<sequence>VVVSQSEVCVRLNQSDCRVSVVSGAVQLYPLQG</sequence>
<comment type="caution">
    <text evidence="1">The sequence shown here is derived from an EMBL/GenBank/DDBJ whole genome shotgun (WGS) entry which is preliminary data.</text>
</comment>
<accession>F3CJU9</accession>
<name>F3CJU9_PSESG</name>
<dbReference type="HOGENOM" id="CLU_3386446_0_0_6"/>
<feature type="non-terminal residue" evidence="1">
    <location>
        <position position="1"/>
    </location>
</feature>